<proteinExistence type="predicted"/>
<dbReference type="InterPro" id="IPR023614">
    <property type="entry name" value="Porin_dom_sf"/>
</dbReference>
<dbReference type="SUPFAM" id="SSF56935">
    <property type="entry name" value="Porins"/>
    <property type="match status" value="1"/>
</dbReference>
<keyword evidence="3" id="KW-1185">Reference proteome</keyword>
<gene>
    <name evidence="2" type="ORF">ADICEAN_03079</name>
</gene>
<dbReference type="RefSeq" id="WP_009196465.1">
    <property type="nucleotide sequence ID" value="NZ_AODQ01000090.1"/>
</dbReference>
<comment type="caution">
    <text evidence="2">The sequence shown here is derived from an EMBL/GenBank/DDBJ whole genome shotgun (WGS) entry which is preliminary data.</text>
</comment>
<evidence type="ECO:0000313" key="3">
    <source>
        <dbReference type="Proteomes" id="UP000011910"/>
    </source>
</evidence>
<dbReference type="Gene3D" id="2.40.160.10">
    <property type="entry name" value="Porin"/>
    <property type="match status" value="1"/>
</dbReference>
<name>M7MZE6_9BACT</name>
<accession>M7MZE6</accession>
<feature type="chain" id="PRO_5005358580" description="Phosphate-selective porin" evidence="1">
    <location>
        <begin position="27"/>
        <end position="439"/>
    </location>
</feature>
<keyword evidence="1" id="KW-0732">Signal</keyword>
<sequence length="439" mass="47865">MKTTAIKRIGATALLVAMGGLATVQAQQPALQYFRPNDQNGLNVFEPKKHEDTVAYTGFKLRVGAHFAQQFQSLSHSNTANAKIDEATGKNLNQLMNIGPGFNLATANLIVDAQLADGIRVNLTTYLSSRHHQETWVKGGYLQVDKLPMLKSALLDKVMENVSIRAGHYEVNYGDAHFRRSDNGNAMYNPLVGNLIMDAFTTEIGGEVVYQHPSGFLAVVGVTGGEIQGGINVVPDRKRSPVMIGKLGYDKQLNEDLRVRLTGSVYTTKNSVRNTLYGGDRAGSRYYLVMENINATPAAQFTSGLINPGMTNELTAVMINPFVKIGGLELFGTLERATGSAFGEPENRTWNQVAAEALYRLPMYDQVYVAGRYNKVSGEMVGGTEISIDRIQAGLGWFMTKNILLKGEYVNQSYDGFGANDIRNGGKFNGVVVEGVIGF</sequence>
<evidence type="ECO:0000256" key="1">
    <source>
        <dbReference type="SAM" id="SignalP"/>
    </source>
</evidence>
<dbReference type="EMBL" id="AODQ01000090">
    <property type="protein sequence ID" value="EMR01788.1"/>
    <property type="molecule type" value="Genomic_DNA"/>
</dbReference>
<dbReference type="eggNOG" id="ENOG502Z848">
    <property type="taxonomic scope" value="Bacteria"/>
</dbReference>
<reference evidence="2 3" key="1">
    <citation type="journal article" date="2013" name="Genome Announc.">
        <title>Draft Genome Sequence of Cesiribacter andamanensis Strain AMV16T, Isolated from a Soil Sample from a Mud Volcano in the Andaman Islands, India.</title>
        <authorList>
            <person name="Shivaji S."/>
            <person name="Ara S."/>
            <person name="Begum Z."/>
            <person name="Srinivas T.N."/>
            <person name="Singh A."/>
            <person name="Kumar Pinnaka A."/>
        </authorList>
    </citation>
    <scope>NUCLEOTIDE SEQUENCE [LARGE SCALE GENOMIC DNA]</scope>
    <source>
        <strain evidence="2 3">AMV16</strain>
    </source>
</reference>
<organism evidence="2 3">
    <name type="scientific">Cesiribacter andamanensis AMV16</name>
    <dbReference type="NCBI Taxonomy" id="1279009"/>
    <lineage>
        <taxon>Bacteria</taxon>
        <taxon>Pseudomonadati</taxon>
        <taxon>Bacteroidota</taxon>
        <taxon>Cytophagia</taxon>
        <taxon>Cytophagales</taxon>
        <taxon>Cesiribacteraceae</taxon>
        <taxon>Cesiribacter</taxon>
    </lineage>
</organism>
<dbReference type="PATRIC" id="fig|1279009.4.peg.3126"/>
<dbReference type="AlphaFoldDB" id="M7MZE6"/>
<dbReference type="Proteomes" id="UP000011910">
    <property type="component" value="Unassembled WGS sequence"/>
</dbReference>
<evidence type="ECO:0008006" key="4">
    <source>
        <dbReference type="Google" id="ProtNLM"/>
    </source>
</evidence>
<protein>
    <recommendedName>
        <fullName evidence="4">Phosphate-selective porin</fullName>
    </recommendedName>
</protein>
<dbReference type="STRING" id="1279009.ADICEAN_03079"/>
<evidence type="ECO:0000313" key="2">
    <source>
        <dbReference type="EMBL" id="EMR01788.1"/>
    </source>
</evidence>
<feature type="signal peptide" evidence="1">
    <location>
        <begin position="1"/>
        <end position="26"/>
    </location>
</feature>